<keyword evidence="6" id="KW-1185">Reference proteome</keyword>
<dbReference type="SUPFAM" id="SSF47090">
    <property type="entry name" value="PGBD-like"/>
    <property type="match status" value="2"/>
</dbReference>
<dbReference type="InterPro" id="IPR036365">
    <property type="entry name" value="PGBD-like_sf"/>
</dbReference>
<dbReference type="Pfam" id="PF01471">
    <property type="entry name" value="PG_binding_1"/>
    <property type="match status" value="2"/>
</dbReference>
<feature type="signal peptide" evidence="3">
    <location>
        <begin position="1"/>
        <end position="19"/>
    </location>
</feature>
<keyword evidence="3" id="KW-0732">Signal</keyword>
<evidence type="ECO:0000256" key="3">
    <source>
        <dbReference type="SAM" id="SignalP"/>
    </source>
</evidence>
<feature type="domain" description="Peptidoglycan binding-like" evidence="4">
    <location>
        <begin position="497"/>
        <end position="548"/>
    </location>
</feature>
<evidence type="ECO:0000259" key="4">
    <source>
        <dbReference type="Pfam" id="PF01471"/>
    </source>
</evidence>
<feature type="chain" id="PRO_5017400071" evidence="3">
    <location>
        <begin position="20"/>
        <end position="556"/>
    </location>
</feature>
<feature type="coiled-coil region" evidence="1">
    <location>
        <begin position="355"/>
        <end position="382"/>
    </location>
</feature>
<dbReference type="AlphaFoldDB" id="A0A1I5V179"/>
<evidence type="ECO:0000256" key="2">
    <source>
        <dbReference type="SAM" id="MobiDB-lite"/>
    </source>
</evidence>
<feature type="domain" description="Peptidoglycan binding-like" evidence="4">
    <location>
        <begin position="299"/>
        <end position="354"/>
    </location>
</feature>
<dbReference type="InterPro" id="IPR002477">
    <property type="entry name" value="Peptidoglycan-bd-like"/>
</dbReference>
<protein>
    <submittedName>
        <fullName evidence="5">Peptidoglycan binding domain-containing protein</fullName>
    </submittedName>
</protein>
<feature type="region of interest" description="Disordered" evidence="2">
    <location>
        <begin position="215"/>
        <end position="235"/>
    </location>
</feature>
<dbReference type="Gene3D" id="1.10.101.10">
    <property type="entry name" value="PGBD-like superfamily/PGBD"/>
    <property type="match status" value="2"/>
</dbReference>
<gene>
    <name evidence="5" type="ORF">SAMN05421853_101272</name>
</gene>
<dbReference type="InterPro" id="IPR036366">
    <property type="entry name" value="PGBDSf"/>
</dbReference>
<reference evidence="6" key="1">
    <citation type="submission" date="2016-10" db="EMBL/GenBank/DDBJ databases">
        <authorList>
            <person name="Varghese N."/>
            <person name="Submissions S."/>
        </authorList>
    </citation>
    <scope>NUCLEOTIDE SEQUENCE [LARGE SCALE GENOMIC DNA]</scope>
    <source>
        <strain evidence="6">JCM 10271</strain>
    </source>
</reference>
<feature type="compositionally biased region" description="Basic and acidic residues" evidence="2">
    <location>
        <begin position="219"/>
        <end position="228"/>
    </location>
</feature>
<dbReference type="RefSeq" id="WP_093008987.1">
    <property type="nucleotide sequence ID" value="NZ_FOXV01000001.1"/>
</dbReference>
<accession>A0A1I5V179</accession>
<dbReference type="EMBL" id="FOXV01000001">
    <property type="protein sequence ID" value="SFQ01162.1"/>
    <property type="molecule type" value="Genomic_DNA"/>
</dbReference>
<evidence type="ECO:0000256" key="1">
    <source>
        <dbReference type="SAM" id="Coils"/>
    </source>
</evidence>
<name>A0A1I5V179_9RHOB</name>
<evidence type="ECO:0000313" key="5">
    <source>
        <dbReference type="EMBL" id="SFQ01162.1"/>
    </source>
</evidence>
<organism evidence="5 6">
    <name type="scientific">Roseivivax halotolerans</name>
    <dbReference type="NCBI Taxonomy" id="93684"/>
    <lineage>
        <taxon>Bacteria</taxon>
        <taxon>Pseudomonadati</taxon>
        <taxon>Pseudomonadota</taxon>
        <taxon>Alphaproteobacteria</taxon>
        <taxon>Rhodobacterales</taxon>
        <taxon>Roseobacteraceae</taxon>
        <taxon>Roseivivax</taxon>
    </lineage>
</organism>
<dbReference type="STRING" id="93684.SAMN05421853_101272"/>
<proteinExistence type="predicted"/>
<evidence type="ECO:0000313" key="6">
    <source>
        <dbReference type="Proteomes" id="UP000243106"/>
    </source>
</evidence>
<dbReference type="Proteomes" id="UP000243106">
    <property type="component" value="Unassembled WGS sequence"/>
</dbReference>
<sequence>MRRLTLTLAACLWTTSALADSAALLVENAAPSVLDRLRGSDGVAAAVTPLREAGVDVLALRGADGAEMREGLGRFIETLDPETDRVAIVLSGRFVNTGRETYLLPADGEADAGAIFADAMPLSPLLAILADYPGQAVLMLAEGAPNALDARFLKDGAGRFELPQGVTLIRGAPDMIARLARQDLATPARTIVATAREENLGVEGFAPSSFAFLPAARPPETEPDRPEEPQDLPQVSDAEAELRLWEDVSARDDADAYELYLKAFPSGPNAGAARDRLAAIEAEPGREARLTEETLELTREERSEIQRDLSLLDYNTRGIDGIFGPGTRSAIEAWQEDRGFEVTSYLTGAQIDRLDDQAAERAEELEREAAAREAERARNDRAYWQQTGASGEEADLRAYLERYPDGDYADLAEDELGEIEAARAEAAARQDRQAWATAEETDTTGAYRQYLSDYPDGAFAEQAERRLSQLEQPSEERQAEAQAQAEEAALNLSPMARRLAEAKLASLDLGPGRIDGSFDGDTRRAIRRYQDSRGLGVTGYLDQPTVVRLLADSILR</sequence>
<keyword evidence="1" id="KW-0175">Coiled coil</keyword>